<keyword evidence="4 7" id="KW-0812">Transmembrane</keyword>
<dbReference type="PANTHER" id="PTHR34584:SF1">
    <property type="entry name" value="NA(+)_H(+) ANTIPORTER SUBUNIT E1"/>
    <property type="match status" value="1"/>
</dbReference>
<evidence type="ECO:0000256" key="1">
    <source>
        <dbReference type="ARBA" id="ARBA00004651"/>
    </source>
</evidence>
<accession>A0A6C7ECB7</accession>
<protein>
    <submittedName>
        <fullName evidence="8">Na(+)/H(+) antiporter subunit E</fullName>
    </submittedName>
</protein>
<comment type="subcellular location">
    <subcellularLocation>
        <location evidence="1">Cell membrane</location>
        <topology evidence="1">Multi-pass membrane protein</topology>
    </subcellularLocation>
</comment>
<keyword evidence="9" id="KW-1185">Reference proteome</keyword>
<sequence>MQSALRIPAMMLWLTVLWIALWGSITWANVAGGLAVAVAVVLFARLDAASLKTTYFRPQWAAWYVLVLAWKLIDSNVRLAYEILTPGISTHTGIIAVPMRGGSEAVINLVANSITLTPGTMTIDIKRWDVDGDGIDDGEEDSVVLYIHGMYTRDIEAVRHDVLRLEALALRAFGNPSDYALAAKQVDDHEALLDSARAARRQNGERS</sequence>
<dbReference type="KEGG" id="aym:YM304_38070"/>
<gene>
    <name evidence="8" type="primary">mrpE</name>
    <name evidence="8" type="synonym">mnhE</name>
    <name evidence="8" type="ORF">YM304_38070</name>
</gene>
<reference evidence="8 9" key="1">
    <citation type="journal article" date="2013" name="Int. J. Syst. Evol. Microbiol.">
        <title>Ilumatobacter nonamiense sp. nov. and Ilumatobacter coccineum sp. nov., isolated from seashore sand.</title>
        <authorList>
            <person name="Matsumoto A."/>
            <person name="Kasai H."/>
            <person name="Matsuo Y."/>
            <person name="Shizuri Y."/>
            <person name="Ichikawa N."/>
            <person name="Fujita N."/>
            <person name="Omura S."/>
            <person name="Takahashi Y."/>
        </authorList>
    </citation>
    <scope>NUCLEOTIDE SEQUENCE [LARGE SCALE GENOMIC DNA]</scope>
    <source>
        <strain evidence="9">NBRC 103263 / KCTC 29153 / YM16-304</strain>
    </source>
</reference>
<dbReference type="PANTHER" id="PTHR34584">
    <property type="entry name" value="NA(+)/H(+) ANTIPORTER SUBUNIT E1"/>
    <property type="match status" value="1"/>
</dbReference>
<dbReference type="GO" id="GO:0005886">
    <property type="term" value="C:plasma membrane"/>
    <property type="evidence" value="ECO:0007669"/>
    <property type="project" value="UniProtKB-SubCell"/>
</dbReference>
<feature type="transmembrane region" description="Helical" evidence="7">
    <location>
        <begin position="12"/>
        <end position="43"/>
    </location>
</feature>
<dbReference type="EMBL" id="AP012057">
    <property type="protein sequence ID" value="BAN04121.1"/>
    <property type="molecule type" value="Genomic_DNA"/>
</dbReference>
<evidence type="ECO:0000256" key="5">
    <source>
        <dbReference type="ARBA" id="ARBA00022989"/>
    </source>
</evidence>
<dbReference type="OrthoDB" id="3556991at2"/>
<organism evidence="8 9">
    <name type="scientific">Ilumatobacter coccineus (strain NBRC 103263 / KCTC 29153 / YM16-304)</name>
    <dbReference type="NCBI Taxonomy" id="1313172"/>
    <lineage>
        <taxon>Bacteria</taxon>
        <taxon>Bacillati</taxon>
        <taxon>Actinomycetota</taxon>
        <taxon>Acidimicrobiia</taxon>
        <taxon>Acidimicrobiales</taxon>
        <taxon>Ilumatobacteraceae</taxon>
        <taxon>Ilumatobacter</taxon>
    </lineage>
</organism>
<dbReference type="Pfam" id="PF01899">
    <property type="entry name" value="MNHE"/>
    <property type="match status" value="1"/>
</dbReference>
<dbReference type="AlphaFoldDB" id="A0A6C7ECB7"/>
<name>A0A6C7ECB7_ILUCY</name>
<evidence type="ECO:0000256" key="6">
    <source>
        <dbReference type="ARBA" id="ARBA00023136"/>
    </source>
</evidence>
<keyword evidence="6 7" id="KW-0472">Membrane</keyword>
<evidence type="ECO:0000313" key="8">
    <source>
        <dbReference type="EMBL" id="BAN04121.1"/>
    </source>
</evidence>
<evidence type="ECO:0000256" key="3">
    <source>
        <dbReference type="ARBA" id="ARBA00022475"/>
    </source>
</evidence>
<evidence type="ECO:0000256" key="7">
    <source>
        <dbReference type="SAM" id="Phobius"/>
    </source>
</evidence>
<keyword evidence="5 7" id="KW-1133">Transmembrane helix</keyword>
<dbReference type="InterPro" id="IPR002758">
    <property type="entry name" value="Cation_antiport_E"/>
</dbReference>
<dbReference type="RefSeq" id="WP_015443368.1">
    <property type="nucleotide sequence ID" value="NC_020520.1"/>
</dbReference>
<keyword evidence="3" id="KW-1003">Cell membrane</keyword>
<evidence type="ECO:0000313" key="9">
    <source>
        <dbReference type="Proteomes" id="UP000011863"/>
    </source>
</evidence>
<proteinExistence type="inferred from homology"/>
<comment type="similarity">
    <text evidence="2">Belongs to the CPA3 antiporters (TC 2.A.63) subunit E family.</text>
</comment>
<evidence type="ECO:0000256" key="2">
    <source>
        <dbReference type="ARBA" id="ARBA00006228"/>
    </source>
</evidence>
<dbReference type="Proteomes" id="UP000011863">
    <property type="component" value="Chromosome"/>
</dbReference>
<evidence type="ECO:0000256" key="4">
    <source>
        <dbReference type="ARBA" id="ARBA00022692"/>
    </source>
</evidence>
<dbReference type="GO" id="GO:0008324">
    <property type="term" value="F:monoatomic cation transmembrane transporter activity"/>
    <property type="evidence" value="ECO:0007669"/>
    <property type="project" value="InterPro"/>
</dbReference>